<dbReference type="GO" id="GO:0005886">
    <property type="term" value="C:plasma membrane"/>
    <property type="evidence" value="ECO:0007669"/>
    <property type="project" value="UniProtKB-SubCell"/>
</dbReference>
<feature type="transmembrane region" description="Helical" evidence="6">
    <location>
        <begin position="280"/>
        <end position="298"/>
    </location>
</feature>
<feature type="transmembrane region" description="Helical" evidence="6">
    <location>
        <begin position="161"/>
        <end position="181"/>
    </location>
</feature>
<dbReference type="Proteomes" id="UP000327194">
    <property type="component" value="Chromosome"/>
</dbReference>
<dbReference type="PROSITE" id="PS50850">
    <property type="entry name" value="MFS"/>
    <property type="match status" value="1"/>
</dbReference>
<dbReference type="KEGG" id="lfv:LF543_00445"/>
<comment type="subcellular location">
    <subcellularLocation>
        <location evidence="1">Cell membrane</location>
        <topology evidence="1">Multi-pass membrane protein</topology>
    </subcellularLocation>
</comment>
<evidence type="ECO:0000256" key="1">
    <source>
        <dbReference type="ARBA" id="ARBA00004651"/>
    </source>
</evidence>
<feature type="domain" description="Major facilitator superfamily (MFS) profile" evidence="7">
    <location>
        <begin position="8"/>
        <end position="390"/>
    </location>
</feature>
<evidence type="ECO:0000256" key="5">
    <source>
        <dbReference type="ARBA" id="ARBA00023136"/>
    </source>
</evidence>
<dbReference type="Gene3D" id="1.20.1250.20">
    <property type="entry name" value="MFS general substrate transporter like domains"/>
    <property type="match status" value="1"/>
</dbReference>
<dbReference type="PANTHER" id="PTHR23504:SF115">
    <property type="entry name" value="MULTIDRUG RESISTANCE PROTEIN 2"/>
    <property type="match status" value="1"/>
</dbReference>
<dbReference type="InterPro" id="IPR011701">
    <property type="entry name" value="MFS"/>
</dbReference>
<accession>A0AAE6TVX9</accession>
<evidence type="ECO:0000256" key="3">
    <source>
        <dbReference type="ARBA" id="ARBA00022692"/>
    </source>
</evidence>
<evidence type="ECO:0000256" key="2">
    <source>
        <dbReference type="ARBA" id="ARBA00022448"/>
    </source>
</evidence>
<dbReference type="PANTHER" id="PTHR23504">
    <property type="entry name" value="MAJOR FACILITATOR SUPERFAMILY DOMAIN-CONTAINING PROTEIN 10"/>
    <property type="match status" value="1"/>
</dbReference>
<dbReference type="InterPro" id="IPR001958">
    <property type="entry name" value="Tet-R_TetA/multi-R_MdtG-like"/>
</dbReference>
<evidence type="ECO:0000313" key="9">
    <source>
        <dbReference type="Proteomes" id="UP000327194"/>
    </source>
</evidence>
<feature type="transmembrane region" description="Helical" evidence="6">
    <location>
        <begin position="103"/>
        <end position="121"/>
    </location>
</feature>
<feature type="transmembrane region" description="Helical" evidence="6">
    <location>
        <begin position="339"/>
        <end position="360"/>
    </location>
</feature>
<evidence type="ECO:0000256" key="4">
    <source>
        <dbReference type="ARBA" id="ARBA00022989"/>
    </source>
</evidence>
<proteinExistence type="predicted"/>
<keyword evidence="3 6" id="KW-0812">Transmembrane</keyword>
<organism evidence="8 9">
    <name type="scientific">Fructilactobacillus fructivorans</name>
    <dbReference type="NCBI Taxonomy" id="1614"/>
    <lineage>
        <taxon>Bacteria</taxon>
        <taxon>Bacillati</taxon>
        <taxon>Bacillota</taxon>
        <taxon>Bacilli</taxon>
        <taxon>Lactobacillales</taxon>
        <taxon>Lactobacillaceae</taxon>
        <taxon>Fructilactobacillus</taxon>
    </lineage>
</organism>
<evidence type="ECO:0000256" key="6">
    <source>
        <dbReference type="SAM" id="Phobius"/>
    </source>
</evidence>
<evidence type="ECO:0000313" key="8">
    <source>
        <dbReference type="EMBL" id="QFX92142.1"/>
    </source>
</evidence>
<keyword evidence="2" id="KW-0813">Transport</keyword>
<feature type="transmembrane region" description="Helical" evidence="6">
    <location>
        <begin position="249"/>
        <end position="268"/>
    </location>
</feature>
<feature type="transmembrane region" description="Helical" evidence="6">
    <location>
        <begin position="304"/>
        <end position="327"/>
    </location>
</feature>
<keyword evidence="5 6" id="KW-0472">Membrane</keyword>
<dbReference type="Pfam" id="PF07690">
    <property type="entry name" value="MFS_1"/>
    <property type="match status" value="1"/>
</dbReference>
<dbReference type="RefSeq" id="WP_010022306.1">
    <property type="nucleotide sequence ID" value="NZ_AZDS01000002.1"/>
</dbReference>
<name>A0AAE6TVX9_9LACO</name>
<keyword evidence="4 6" id="KW-1133">Transmembrane helix</keyword>
<dbReference type="InterPro" id="IPR020846">
    <property type="entry name" value="MFS_dom"/>
</dbReference>
<dbReference type="PRINTS" id="PR01035">
    <property type="entry name" value="TCRTETA"/>
</dbReference>
<protein>
    <submittedName>
        <fullName evidence="8">MFS transporter</fullName>
    </submittedName>
</protein>
<feature type="transmembrane region" description="Helical" evidence="6">
    <location>
        <begin position="41"/>
        <end position="62"/>
    </location>
</feature>
<feature type="transmembrane region" description="Helical" evidence="6">
    <location>
        <begin position="208"/>
        <end position="229"/>
    </location>
</feature>
<sequence>MSKAAKRAIFILIIANFIICLGMSLVIPVEPFIKNEYHLTTAQMGTMTSLYALAQFIGSPIVGRVSDKVGRAPILAGGLILYSVSEVMFAASNTLLLFDVSRLIGGISAAMVVPTSMAMAADLSSSEQRAKVIGLLSAAFSGGLIIGPGIGGALAKFGYKTPFWFAGALGIIAVIFFVVGLPKHIKQTGSSNAVMEEVHITEKGLKSILNGAMVALFAMILISSFGLQGFESIYTIYVNQVFHFTLDNIAIVLIINGMISLVLQMVFFDWLVRMRGELGLIRDCFILSSICIVWILFAHTKIEVIIATLVVFCAFDVLRPAITTLLTRFGKNNQGLINGLNMSLTSVGNIIGPIFSGILMDINPHYPYSIVAIILLFSAFITFVVRYEMRHTKGVKSDE</sequence>
<feature type="transmembrane region" description="Helical" evidence="6">
    <location>
        <begin position="366"/>
        <end position="387"/>
    </location>
</feature>
<dbReference type="CDD" id="cd17325">
    <property type="entry name" value="MFS_MdtG_SLC18_like"/>
    <property type="match status" value="1"/>
</dbReference>
<feature type="transmembrane region" description="Helical" evidence="6">
    <location>
        <begin position="133"/>
        <end position="155"/>
    </location>
</feature>
<gene>
    <name evidence="8" type="ORF">LF543_00445</name>
</gene>
<dbReference type="AlphaFoldDB" id="A0AAE6TVX9"/>
<reference evidence="8 9" key="1">
    <citation type="submission" date="2019-10" db="EMBL/GenBank/DDBJ databases">
        <title>Genome sequencing of Lactobacillus fructivorans.</title>
        <authorList>
            <person name="Kim K."/>
        </authorList>
    </citation>
    <scope>NUCLEOTIDE SEQUENCE [LARGE SCALE GENOMIC DNA]</scope>
    <source>
        <strain evidence="8 9">LF543</strain>
    </source>
</reference>
<dbReference type="SUPFAM" id="SSF103473">
    <property type="entry name" value="MFS general substrate transporter"/>
    <property type="match status" value="1"/>
</dbReference>
<dbReference type="EMBL" id="CP045562">
    <property type="protein sequence ID" value="QFX92142.1"/>
    <property type="molecule type" value="Genomic_DNA"/>
</dbReference>
<evidence type="ECO:0000259" key="7">
    <source>
        <dbReference type="PROSITE" id="PS50850"/>
    </source>
</evidence>
<feature type="transmembrane region" description="Helical" evidence="6">
    <location>
        <begin position="9"/>
        <end position="29"/>
    </location>
</feature>
<feature type="transmembrane region" description="Helical" evidence="6">
    <location>
        <begin position="74"/>
        <end position="97"/>
    </location>
</feature>
<dbReference type="InterPro" id="IPR036259">
    <property type="entry name" value="MFS_trans_sf"/>
</dbReference>
<dbReference type="GO" id="GO:0022857">
    <property type="term" value="F:transmembrane transporter activity"/>
    <property type="evidence" value="ECO:0007669"/>
    <property type="project" value="InterPro"/>
</dbReference>